<dbReference type="InterPro" id="IPR049551">
    <property type="entry name" value="PKS_DH_C"/>
</dbReference>
<feature type="region of interest" description="Disordered" evidence="11">
    <location>
        <begin position="3259"/>
        <end position="3286"/>
    </location>
</feature>
<feature type="domain" description="Carrier" evidence="12">
    <location>
        <begin position="4953"/>
        <end position="5032"/>
    </location>
</feature>
<dbReference type="CDD" id="cd05930">
    <property type="entry name" value="A_NRPS"/>
    <property type="match status" value="1"/>
</dbReference>
<dbReference type="Pfam" id="PF00550">
    <property type="entry name" value="PP-binding"/>
    <property type="match status" value="7"/>
</dbReference>
<feature type="compositionally biased region" description="Basic and acidic residues" evidence="11">
    <location>
        <begin position="4906"/>
        <end position="4921"/>
    </location>
</feature>
<feature type="domain" description="Ketosynthase family 3 (KS3)" evidence="13">
    <location>
        <begin position="3295"/>
        <end position="3730"/>
    </location>
</feature>
<dbReference type="Gene3D" id="1.10.1240.100">
    <property type="match status" value="5"/>
</dbReference>
<feature type="compositionally biased region" description="Pro residues" evidence="11">
    <location>
        <begin position="3263"/>
        <end position="3284"/>
    </location>
</feature>
<dbReference type="RefSeq" id="WP_074768413.1">
    <property type="nucleotide sequence ID" value="NZ_FNWO01000008.1"/>
</dbReference>
<dbReference type="InterPro" id="IPR036736">
    <property type="entry name" value="ACP-like_sf"/>
</dbReference>
<dbReference type="InterPro" id="IPR018201">
    <property type="entry name" value="Ketoacyl_synth_AS"/>
</dbReference>
<sequence>MTETTTPDMADAMSRLLEQELMASIGVVAPAADRPAAAAATAPGVVDNRLEDDVVAIAAAALRMPVEHLLPTENLANFGIDSIAITEIMVQISRVFGISVAPTTFFEARHLNDLARILRQRHGTAIEAHYARRDPPPAPPAPAPAQVSSDAAEIGDWLRRHRALRRPAPVRAETGNGNAPVAIIAMEGRFPQSPDLDALERHLAAGDDCISEVPPERWDWRAVWGDPRQGPFTQVKWGGFVDGIDRFDAASFNIAPREAELIDPQHRLFIECVWSLIERGGYAPGGLSGKRVGLFLGINLLDYTAMINRAGLMDAQKMTGLGHCFCPNRLSFLLDVHGPSQAIDTACSSAAVALHRAVMSIRHEGCEMAIAGGSNLILSPEQHILFSQLGMLSPGGRCRPFGRDTDGYARADGVGAVLLKRLDLAERDGDPILGVILASAEHHGGTATSLTAPNPAAQARMIADAHRQAGIDPRSVTLVECHGTGTRLGDPVEIEGLKTAFADLYAERGLPPAAQPHCGLGSIKSNIGHSETTAGLAGLIKILLAMRSGTQYRSLHCEPPNPLIDLTGTPFRLLDQARPWTRPVIDGAEMPRRAGLSSFGAGGANVHLVIEEYRPAKATAPAPGPRPLVVPVSARSEDGLRRLVAALRPLVATADLDDFAYTLQTGRDALSVRVAFVVRDAADLARQMDAFVAGSHHGIAYGTPDRRRSVSTITDSDPARIAARWVAGDFVDWSRLWSEGRRHRLALPPTPFESKRFWLPVAETETKATATATPERVGLPPLKESGPDRWRVGLTGREVFLTDHRLGETPVLPGVVYLELARAAAGRAGLTVGALRNVVWIRPLSVTAPTEIEIRLDRAAARIEILGRDDILHAQIRLDFAAPAPGERHDLAALEAAQTAHYSAEQVYAIFDRMGLHYGPGHRAIEHLSIGPGPQVLARLTLPPALAGSLESFGLHPSLLDGAFQSALGMALAEGPSDSAALPFAIDRVEPVGALAPVMWAYLRPAAESDAALRVRSHDIDLIGEDGTVRVRLRGFATRLPEPQSVLTFAPRWQPLRAMSAPPAARRVLWADDIADPAVPLETRYALVTTALLAEMQGADGLVQLVCTDDPAGEPLSGALGLLRSATQERPKIGGQVVIVPAGLDRALVAARLEEAALAGAGARLRLENGTLWQEGWEDVAAAPASPPWRDGKVYLITGGLGGLGRQLTRAIRTAAPQAVVVLAGRRLGEEAQGWLAAQGEAVRFVPVDLTDADAVAALIEDIRRRDGRLDGVIHAAGLLRDGTVAGKSAATLAEVLAPKVDGTLHLDRALGDAPLDFFVLFSSVAGVWGSFGQADYAAANAFLDGFAAAREVRRRAGLVHGRTVAIAWPLWAEGGMTIDAETRTMMTRTTGLVPLGTAEGLAALAAALVGSEPRLLVLAGDAERLRRRMEGPPAAKPAATVAAGPAAAPPGLEEKLLAALIGAAAHQLKVSAADLASDEELTAYGFDSIGFTQFANALNLRFGLDLTPTLFFEYPTLAALAAHLSASNGASLAEQLGIAPVVTPIPVVTPTPAPVQVTLATPAIARATPPAAADDPVAIIGFSGVFPQAADVSSFWANLEAGRDCIGEVPSQRWDWQAAGTLAQGGFIDGIDRFDAGFFGLSAPEARMIDPQQRLLLTQAWRLFEDAGIPARKLAGTDTGVFIGIADTGYGRLLAQSGAGIEGYAMTGLAPSLGPNRISFHFDLHGPSVAIETACSSALVALHRAALAIRDGTCEVAIAGGINTLLLPDSFIGFAKAGMLAADGRCKTFSDAANGYARGEGVGLVLLKRLSAARRDGNRITAVIRASGENHGGRASSLTAPNPRAQADLLRATYARAGFDPRTLGYIEAHGTGTPLGDPIEVEALRAAFADLTRDAERRFGPAPAMACGLGSVKSNIGHLELAAGIAGLIKVLLQMRHGTLVKTLHCERLNPYLKLDDSPFEVIRETRPWSPPVDGAGRPLPRRAGISSFGFGGTNAHVVIEEMPPEPEQTGRASPGPALLVLSAQSEEALRRMALDLRGMLDRHDLADIAFSLQTRRDALEHRLGFVAGSPAEAALRLDAFLAGTDDPALHLGRVRRSRSAVSVLESDAEVARAIAGLAGRGRADGLIEVWAKGFPVDWTLLYGESRPRAVDLPGYPLAETRYWPDHVAAPQPVAAVLPPTPQPEPVEESVEEERSDEADPVAAARAALTEIAARVLEVGPEVLDPDAELGEFGFDSITMTGFAAKVNAELGLSLTPADFFEFATLNRLARHIAGSVTVPRQPKPAAPRPAAPLRVAPIPAVVASAPVPRAPAPDAGDPIAIVGFSCCFPKARDGDAFWDNLKNGQDCITRIPADRWDWQAFDGDPKVEQGKTNIHWGGFIEGVFEFDPLFFGISPREAKLMDPQQRLVMMHVWKAIEDSGHAPRSLAGRRVGLFVGTSSSGYRDIIGDDTGAEGYVATGAVPSIGPNRISYFLDWHGPSEPVETACSSTLVALHRAIQAMRGGDCDMAVVGGVNTIVTPEAHINFAKAGMLSPDGRCKTFSAQANGYVRGEGVGMVVLKFLSEAERDGDPILALVRGSAVNHGGRANSLTAPNTAAQTDLLREAQARAGLDPATIGYIEAHGTGTPLGDPVEINALKAAFRDTTGARIGIGSVKTNIGHLELAAGAAGLIKVLLQMEHATLAPSLHCAEINPYIDLGDGPFRIVRAAEAWQPATDGQGRPLPRRAGLSSFGFGGVNAHVILEHYQHPPAPARPRTGPVVIVLSARDGDRLRDQARNLLEVVASGRIAETDLDDLAYTLQVGRDAMRVRWAAAIDSLAQLRERLTAFLNGETGDTAKLEAGHKAGAPLDPSLPAATLATRWLAGDTVDWAARAGNGRRRLRLPTYPFARDSYHINASFAGSAAAVRKSGAFTWRLSCDDFVLRDHRVGGARLLPGAMGLELARAAFAAGAGFAPVVLRRVVWQSPLRLDQGSVTATLPLGPAEDGAFAVRLLSGGPDSIPHMLGLIAPLGAPAPAPLDLAALRQRCPDSLDVETLYRRFRALGLEYGPAFRALAALHVGEGAVLAQIRLPDAAAGTSFALHPSIVDAAFQAVLGLFPAEGGTSTAIPFGLDEAEVFAPTQAAMWAFVRRAESSAQVHRFDIDLADDSGRLCQRLSGFSLRELKKTARSESDSGLRAATLAHLAGLVAREANVAEAEVEAEATLDAYGIDSVMIVRLTDALEADFSPLPKTLFFEYRTLEHLSGYFLAHHRDALVRLLGGAEPPPPPPPLAPPPAGGNTPPDPARAAPLVAAAETPIAIIGMAGRFPGADDLDGFWHRLESGFDGITEIPAERWDHARFYDPKPGIPGKTNSKWGGFLDGVECFDPLFFNIAPREANYIDPQDRLFLQCAWETLENAGYTRASLPRAASPMDGGDVGIFVGVMYEEYQLYGAERTQAGQPLALSGSAASIANRVSSFCGFHGPSLAVDTMCSSSLTALHLACESLRAGSCRMALAGGVNLTLHPNKYLALAQGRFLSSSGRCGSFGEGGDGYVPGEGVGAVLLKPLAEAEADGDRILGIIRASALNHGGHTNGYTVPNPAAQAAVIGRALAAARLDPRLIGYVEAHGTGTKLGDPIEIAALTRAFGAYTADTGFCAIGSVKSNIGHCESAAGIAGLAKVLLQMRHRTLVPSLHSRVLNSGIDFARTPFVVQQQAAPWPQPRRGEREEPRRAGLSSFGAGGANAHVIVEEYLPPPQPVQPPRRHVFVLSARDPDRLAEATTRLRARLDRLAEADLAALAWTLQTGREGFEERLAIVADSKEALIAALDRGDGVRGRAKRGQGRVATGEAATLAAAWVGGAEIDWRALWVGPVPTRLALPTYPFARERYWVPGLPLAATPATPRTVDAAPALPLFFAPRWSERAAAPGALPLAETRLVVLVEPPATAVAGLTEALAPAEVVTLAPAPYPDQAARLLDLIQALFRRRPESALVQLVVPPDSRHEGLAGLLRCARLERPGLLTQTVALDLSDPDAAARLRADQASGDAEIRHRGAERRVRHWQSLRPAAAAPSPWRAEGTYLITGGLGGIGRHLCAHIRRHAPKASLWLVGRSAPADCPVGVEYRQADVGDGAAMAALVAEIVAKRGGLDGIVHAAGITRDSLLIRKSEADLRAVLAPKVAGTLALDAATASLKLDFLALFASASGALGNPGQADYAAANAYLDSFAAHRNLLVAQGERHGRTLSIDWPYWQDGGMRQGAETIAAIERATGIRPLDSAAGLAGFDALLGHAGEDQVLVLEGDPARINAMLDAAPPAAPIRAQAPASPSPSPSPATLALVTACFAEVLRIAPDRLAPDATIDRFGVDSVSALEIVAALERQVGPLPPTILFEHPTLAQLATALGDDAARPEPAPPAVPTQAQIQTGDIAIVAMAGRYPGADSPEALWAALEDGRDLVGEVPPDRWDPAYSPIKGQPGTSHCKWGGFLDDIEGFDAAFFGYSPRAAALADPQERLFLETVWDLLERAGETEARRRERYESRVGVFVGAMYQHYGTLDTDPDSKALVQLASYSAIANRVSFVFDLQGPSVAVDSMCSSGLQAVHQAVQSLRAGECRLAVAGAVNLSLGPAKYQGLSRAGLVGSAPDSRSFAEGDGYLPAEGVGAVLLKPLADARRDGDAVLAVIKASAANHGGHSAGFGVPSADAQARLIEETIRAAAIDPATIGYVEAAANGAALADSIELRALTRAFRRLGRADGSVALGAVKSNMGHAEAASGLAQLTKVLLQLQHHRLAATRRPARLNPALDFAASPFRPVWENTDWPAPEIGGTVQPRRAALSSFGAGGSNVHLVIEEAPAWARESAPEPRQPRRFPVSARTPEQLAERLRGLAAFVRATPALSLARLSATLRLGRETMEHAMCVVASDRDDLAAKLERARPGDPPETKGAPDPDEIDRDEAGPMLVLPPYPFARERAWLPPPRQAHRKGTDLAALVTGCLAAELGVTALDPAASFAALGLDSMILLRLGYAVEEATGIRLDRRAVEQAETPAGLIAWLAGQARPESAPPPPVRAAGPWRIAMTEGQKGLWVVQSLHPDSVVYNVPLAFRLDGIDLGLLERACRWLLETYPVLTARVEDPGDAPALVAQPVARPLERVELPKGMDPVDFARTRSLRPFDLGAGPPCRIELLHGGALGGGSQILLLLVHHIVFDGASGAVVAAALWDAYGRLAQGLEPVAPDGADFSAFAAWERERAASPAGVAQAEYWRRHLAGPLPVVELPADRPGQPGAAIDGRSLERRIEPERTSPIKAAATRLGISPAAFLLSALAALIHRHTGLDDIVIGVPTLRRPERRFARTVGYCVNMIALRVGLSGSDRADRLVRAVQSRLIEGLDHSDVPFAAIARDLSRSAPGEPPYQISFAYQNFPLAAAAPLPPGSGHAAFLPALRQPGDSLFGLEIHEVGDGWRLVAGYDGTRFDPATIECLLDRFVRLTEAMARHPQERVRDLDLIAPSERKRLLGRHSNPPALARRSGLVADWIADRAKTDPDAIAVQAGDEQLSYRRLVRRANRLARHLRAHGVRRGDCVAVALGREADSIVVLLACLTLGAVWVPLDIDAPPARLAAMLADCAAKAVVTRSGTLAAPDSIDLDRDAAAIAARPARRPRSGPRPSDPAYMIYTSGSTGAPKGVVVSHRALADHVGAIAHEFGLTAADRVLHFAPQFVDTALEQIVPTLVAGARVLMRTCPAWSPDDLARVLCEERVSVADLPPAYLREVLLAWGDVPPPPALRLLIVGGEALSADTVRLWQRGPLASVKLLNAYGPTEATITCLTHAVEATVPPGAAVPIGRPLPGTRVLILDSAGALVPEGVIGEVYVGGTRLALGYHNRPDLTAERFIDSRWGRLYRTGDLGAWSPGDEPRVAFHGRIDDQVKIRGFRVELSEVEAALAGFGLRETAVVARPDGRLLAYAVPFGESWDEAALRAHMAARLPAHMLPSAYVRLTALPLTANGKLDRAALPEPARAVITGDVPQDGLERQMVEIWARVLGREPATIGIHDDFVLCGGHSLAWVRLLNEIGRSFGWRPAAADILAAQTVAEQAAVLRAGRPDHPADSGAPVALRPARGTARLPLFLVHAAAGTVTCYRDLARRLAPAVPVYGLEADGSPPAADLPALAARHVAALQRLQPHGPYRLAGWSMGGVLAFEMARHLHRNGETVSLLCLIDSYLPAEIARFESALAGGDGDPVERAFRRDVLGGTDVLLPGDEVRSHPLFATFCAQNEALMAYVPAPLDVPLTLLRAGGGDAAAPTAWRTLAAAGLTVLPVAGDHDSLLRPPHLESCAARLDAALAASDIALSPSR</sequence>
<feature type="compositionally biased region" description="Basic and acidic residues" evidence="11">
    <location>
        <begin position="3702"/>
        <end position="3711"/>
    </location>
</feature>
<dbReference type="InterPro" id="IPR020845">
    <property type="entry name" value="AMP-binding_CS"/>
</dbReference>
<dbReference type="Gene3D" id="3.40.47.10">
    <property type="match status" value="5"/>
</dbReference>
<dbReference type="PROSITE" id="PS52019">
    <property type="entry name" value="PKS_MFAS_DH"/>
    <property type="match status" value="2"/>
</dbReference>
<feature type="domain" description="Carrier" evidence="12">
    <location>
        <begin position="5998"/>
        <end position="6075"/>
    </location>
</feature>
<feature type="region of interest" description="Disordered" evidence="11">
    <location>
        <begin position="4906"/>
        <end position="4932"/>
    </location>
</feature>
<dbReference type="Pfam" id="PF16197">
    <property type="entry name" value="KAsynt_C_assoc"/>
    <property type="match status" value="2"/>
</dbReference>
<dbReference type="InterPro" id="IPR023213">
    <property type="entry name" value="CAT-like_dom_sf"/>
</dbReference>
<comment type="cofactor">
    <cofactor evidence="1">
        <name>pantetheine 4'-phosphate</name>
        <dbReference type="ChEBI" id="CHEBI:47942"/>
    </cofactor>
</comment>
<dbReference type="Pfam" id="PF00668">
    <property type="entry name" value="Condensation"/>
    <property type="match status" value="1"/>
</dbReference>
<dbReference type="Gene3D" id="3.10.129.110">
    <property type="entry name" value="Polyketide synthase dehydratase"/>
    <property type="match status" value="2"/>
</dbReference>
<dbReference type="GO" id="GO:0004315">
    <property type="term" value="F:3-oxoacyl-[acyl-carrier-protein] synthase activity"/>
    <property type="evidence" value="ECO:0007669"/>
    <property type="project" value="InterPro"/>
</dbReference>
<dbReference type="InterPro" id="IPR042104">
    <property type="entry name" value="PKS_dehydratase_sf"/>
</dbReference>
<feature type="region of interest" description="N-terminal hotdog fold" evidence="10">
    <location>
        <begin position="774"/>
        <end position="885"/>
    </location>
</feature>
<dbReference type="Gene3D" id="3.30.300.30">
    <property type="match status" value="1"/>
</dbReference>
<feature type="region of interest" description="N-terminal hotdog fold" evidence="10">
    <location>
        <begin position="2895"/>
        <end position="3015"/>
    </location>
</feature>
<dbReference type="Pfam" id="PF14765">
    <property type="entry name" value="PS-DH"/>
    <property type="match status" value="2"/>
</dbReference>
<feature type="compositionally biased region" description="Acidic residues" evidence="11">
    <location>
        <begin position="2188"/>
        <end position="2202"/>
    </location>
</feature>
<feature type="domain" description="Carrier" evidence="12">
    <location>
        <begin position="45"/>
        <end position="122"/>
    </location>
</feature>
<dbReference type="InterPro" id="IPR054514">
    <property type="entry name" value="RhiE-like_linker"/>
</dbReference>
<evidence type="ECO:0000256" key="9">
    <source>
        <dbReference type="ARBA" id="ARBA00054155"/>
    </source>
</evidence>
<dbReference type="Pfam" id="PF08659">
    <property type="entry name" value="KR"/>
    <property type="match status" value="2"/>
</dbReference>
<dbReference type="InterPro" id="IPR042099">
    <property type="entry name" value="ANL_N_sf"/>
</dbReference>
<comment type="subcellular location">
    <subcellularLocation>
        <location evidence="2">Cytoplasm</location>
    </subcellularLocation>
</comment>
<dbReference type="InterPro" id="IPR016039">
    <property type="entry name" value="Thiolase-like"/>
</dbReference>
<dbReference type="Gene3D" id="3.30.559.10">
    <property type="entry name" value="Chloramphenicol acetyltransferase-like domain"/>
    <property type="match status" value="1"/>
</dbReference>
<dbReference type="Pfam" id="PF00501">
    <property type="entry name" value="AMP-binding"/>
    <property type="match status" value="1"/>
</dbReference>
<dbReference type="Proteomes" id="UP000182983">
    <property type="component" value="Unassembled WGS sequence"/>
</dbReference>
<dbReference type="InterPro" id="IPR020806">
    <property type="entry name" value="PKS_PP-bd"/>
</dbReference>
<dbReference type="InterPro" id="IPR020807">
    <property type="entry name" value="PKS_DH"/>
</dbReference>
<feature type="active site" description="Proton donor; for dehydratase activity" evidence="10">
    <location>
        <position position="3088"/>
    </location>
</feature>
<feature type="domain" description="Ketosynthase family 3 (KS3)" evidence="13">
    <location>
        <begin position="4401"/>
        <end position="4827"/>
    </location>
</feature>
<keyword evidence="5" id="KW-0963">Cytoplasm</keyword>
<feature type="domain" description="Ketosynthase family 3 (KS3)" evidence="13">
    <location>
        <begin position="2319"/>
        <end position="2746"/>
    </location>
</feature>
<dbReference type="SUPFAM" id="SSF51735">
    <property type="entry name" value="NAD(P)-binding Rossmann-fold domains"/>
    <property type="match status" value="3"/>
</dbReference>
<accession>A0A1H6I2M0</accession>
<evidence type="ECO:0000256" key="10">
    <source>
        <dbReference type="PROSITE-ProRule" id="PRU01363"/>
    </source>
</evidence>
<dbReference type="InterPro" id="IPR050091">
    <property type="entry name" value="PKS_NRPS_Biosynth_Enz"/>
</dbReference>
<evidence type="ECO:0000256" key="7">
    <source>
        <dbReference type="ARBA" id="ARBA00022679"/>
    </source>
</evidence>
<dbReference type="GO" id="GO:0005737">
    <property type="term" value="C:cytoplasm"/>
    <property type="evidence" value="ECO:0007669"/>
    <property type="project" value="UniProtKB-SubCell"/>
</dbReference>
<evidence type="ECO:0000256" key="4">
    <source>
        <dbReference type="ARBA" id="ARBA00022450"/>
    </source>
</evidence>
<feature type="domain" description="Carrier" evidence="12">
    <location>
        <begin position="4310"/>
        <end position="4383"/>
    </location>
</feature>
<dbReference type="GO" id="GO:0004312">
    <property type="term" value="F:fatty acid synthase activity"/>
    <property type="evidence" value="ECO:0007669"/>
    <property type="project" value="TreeGrafter"/>
</dbReference>
<feature type="region of interest" description="C-terminal hotdog fold" evidence="10">
    <location>
        <begin position="3029"/>
        <end position="3170"/>
    </location>
</feature>
<dbReference type="PANTHER" id="PTHR43775">
    <property type="entry name" value="FATTY ACID SYNTHASE"/>
    <property type="match status" value="1"/>
</dbReference>
<evidence type="ECO:0000259" key="12">
    <source>
        <dbReference type="PROSITE" id="PS50075"/>
    </source>
</evidence>
<evidence type="ECO:0000259" key="13">
    <source>
        <dbReference type="PROSITE" id="PS52004"/>
    </source>
</evidence>
<dbReference type="SUPFAM" id="SSF53901">
    <property type="entry name" value="Thiolase-like"/>
    <property type="match status" value="5"/>
</dbReference>
<evidence type="ECO:0000256" key="8">
    <source>
        <dbReference type="ARBA" id="ARBA00022737"/>
    </source>
</evidence>
<dbReference type="Pfam" id="PF13193">
    <property type="entry name" value="AMP-binding_C"/>
    <property type="match status" value="1"/>
</dbReference>
<dbReference type="Pfam" id="PF00109">
    <property type="entry name" value="ketoacyl-synt"/>
    <property type="match status" value="5"/>
</dbReference>
<dbReference type="Gene3D" id="3.40.50.12780">
    <property type="entry name" value="N-terminal domain of ligase-like"/>
    <property type="match status" value="1"/>
</dbReference>
<keyword evidence="4" id="KW-0596">Phosphopantetheine</keyword>
<feature type="domain" description="Carrier" evidence="12">
    <location>
        <begin position="2205"/>
        <end position="2279"/>
    </location>
</feature>
<evidence type="ECO:0000256" key="11">
    <source>
        <dbReference type="SAM" id="MobiDB-lite"/>
    </source>
</evidence>
<dbReference type="SUPFAM" id="SSF56801">
    <property type="entry name" value="Acetyl-CoA synthetase-like"/>
    <property type="match status" value="1"/>
</dbReference>
<dbReference type="SMART" id="SM00824">
    <property type="entry name" value="PKS_TE"/>
    <property type="match status" value="1"/>
</dbReference>
<dbReference type="InterPro" id="IPR006162">
    <property type="entry name" value="Ppantetheine_attach_site"/>
</dbReference>
<dbReference type="InterPro" id="IPR025110">
    <property type="entry name" value="AMP-bd_C"/>
</dbReference>
<dbReference type="GO" id="GO:0044550">
    <property type="term" value="P:secondary metabolite biosynthetic process"/>
    <property type="evidence" value="ECO:0007669"/>
    <property type="project" value="UniProtKB-ARBA"/>
</dbReference>
<dbReference type="NCBIfam" id="TIGR01733">
    <property type="entry name" value="AA-adenyl-dom"/>
    <property type="match status" value="1"/>
</dbReference>
<dbReference type="InterPro" id="IPR049552">
    <property type="entry name" value="PKS_DH_N"/>
</dbReference>
<dbReference type="InterPro" id="IPR032821">
    <property type="entry name" value="PKS_assoc"/>
</dbReference>
<dbReference type="InterPro" id="IPR029058">
    <property type="entry name" value="AB_hydrolase_fold"/>
</dbReference>
<dbReference type="Gene3D" id="3.40.50.720">
    <property type="entry name" value="NAD(P)-binding Rossmann-like Domain"/>
    <property type="match status" value="2"/>
</dbReference>
<dbReference type="InterPro" id="IPR020841">
    <property type="entry name" value="PKS_Beta-ketoAc_synthase_dom"/>
</dbReference>
<proteinExistence type="predicted"/>
<reference evidence="16" key="1">
    <citation type="submission" date="2016-10" db="EMBL/GenBank/DDBJ databases">
        <authorList>
            <person name="Varghese N."/>
            <person name="Submissions S."/>
        </authorList>
    </citation>
    <scope>NUCLEOTIDE SEQUENCE [LARGE SCALE GENOMIC DNA]</scope>
    <source>
        <strain evidence="16">DSM 13234</strain>
    </source>
</reference>
<dbReference type="Gene3D" id="3.40.50.1820">
    <property type="entry name" value="alpha/beta hydrolase"/>
    <property type="match status" value="1"/>
</dbReference>
<dbReference type="InterPro" id="IPR014031">
    <property type="entry name" value="Ketoacyl_synth_C"/>
</dbReference>
<organism evidence="15 16">
    <name type="scientific">Magnetospirillum fulvum</name>
    <name type="common">Rhodospirillum fulvum</name>
    <dbReference type="NCBI Taxonomy" id="1082"/>
    <lineage>
        <taxon>Bacteria</taxon>
        <taxon>Pseudomonadati</taxon>
        <taxon>Pseudomonadota</taxon>
        <taxon>Alphaproteobacteria</taxon>
        <taxon>Rhodospirillales</taxon>
        <taxon>Rhodospirillaceae</taxon>
        <taxon>Magnetospirillum</taxon>
    </lineage>
</organism>
<keyword evidence="7" id="KW-0808">Transferase</keyword>
<dbReference type="OrthoDB" id="9770470at2"/>
<dbReference type="SUPFAM" id="SSF52777">
    <property type="entry name" value="CoA-dependent acyltransferases"/>
    <property type="match status" value="2"/>
</dbReference>
<dbReference type="InterPro" id="IPR045851">
    <property type="entry name" value="AMP-bd_C_sf"/>
</dbReference>
<dbReference type="Pfam" id="PF02801">
    <property type="entry name" value="Ketoacyl-synt_C"/>
    <property type="match status" value="5"/>
</dbReference>
<dbReference type="Pfam" id="PF21089">
    <property type="entry name" value="PKS_DH_N"/>
    <property type="match status" value="2"/>
</dbReference>
<evidence type="ECO:0000259" key="14">
    <source>
        <dbReference type="PROSITE" id="PS52019"/>
    </source>
</evidence>
<dbReference type="PROSITE" id="PS50075">
    <property type="entry name" value="CARRIER"/>
    <property type="match status" value="7"/>
</dbReference>
<dbReference type="SUPFAM" id="SSF53474">
    <property type="entry name" value="alpha/beta-Hydrolases"/>
    <property type="match status" value="1"/>
</dbReference>
<evidence type="ECO:0000256" key="3">
    <source>
        <dbReference type="ARBA" id="ARBA00004792"/>
    </source>
</evidence>
<comment type="function">
    <text evidence="9">Involved in production of the polyketide antibiotic thailandamide.</text>
</comment>
<feature type="domain" description="Carrier" evidence="12">
    <location>
        <begin position="3178"/>
        <end position="3251"/>
    </location>
</feature>
<dbReference type="CDD" id="cd08953">
    <property type="entry name" value="KR_2_SDR_x"/>
    <property type="match status" value="2"/>
</dbReference>
<dbReference type="SMART" id="SM01294">
    <property type="entry name" value="PKS_PP_betabranch"/>
    <property type="match status" value="2"/>
</dbReference>
<feature type="region of interest" description="Disordered" evidence="11">
    <location>
        <begin position="3694"/>
        <end position="3715"/>
    </location>
</feature>
<dbReference type="InterPro" id="IPR009081">
    <property type="entry name" value="PP-bd_ACP"/>
</dbReference>
<dbReference type="PROSITE" id="PS00012">
    <property type="entry name" value="PHOSPHOPANTETHEINE"/>
    <property type="match status" value="2"/>
</dbReference>
<evidence type="ECO:0000256" key="2">
    <source>
        <dbReference type="ARBA" id="ARBA00004496"/>
    </source>
</evidence>
<dbReference type="SMART" id="SM00822">
    <property type="entry name" value="PKS_KR"/>
    <property type="match status" value="2"/>
</dbReference>
<evidence type="ECO:0000256" key="6">
    <source>
        <dbReference type="ARBA" id="ARBA00022553"/>
    </source>
</evidence>
<evidence type="ECO:0000313" key="15">
    <source>
        <dbReference type="EMBL" id="SEH40710.1"/>
    </source>
</evidence>
<evidence type="ECO:0000256" key="1">
    <source>
        <dbReference type="ARBA" id="ARBA00001957"/>
    </source>
</evidence>
<dbReference type="GO" id="GO:0006633">
    <property type="term" value="P:fatty acid biosynthetic process"/>
    <property type="evidence" value="ECO:0007669"/>
    <property type="project" value="InterPro"/>
</dbReference>
<keyword evidence="6" id="KW-0597">Phosphoprotein</keyword>
<comment type="pathway">
    <text evidence="3">Antibiotic biosynthesis.</text>
</comment>
<dbReference type="Gene3D" id="1.10.1200.10">
    <property type="entry name" value="ACP-like"/>
    <property type="match status" value="7"/>
</dbReference>
<feature type="region of interest" description="C-terminal hotdog fold" evidence="10">
    <location>
        <begin position="899"/>
        <end position="1047"/>
    </location>
</feature>
<feature type="active site" description="Proton acceptor; for dehydratase activity" evidence="10">
    <location>
        <position position="804"/>
    </location>
</feature>
<feature type="active site" description="Proton acceptor; for dehydratase activity" evidence="10">
    <location>
        <position position="2927"/>
    </location>
</feature>
<dbReference type="InterPro" id="IPR057326">
    <property type="entry name" value="KR_dom"/>
</dbReference>
<dbReference type="InterPro" id="IPR001031">
    <property type="entry name" value="Thioesterase"/>
</dbReference>
<dbReference type="SUPFAM" id="SSF47336">
    <property type="entry name" value="ACP-like"/>
    <property type="match status" value="7"/>
</dbReference>
<dbReference type="PROSITE" id="PS52004">
    <property type="entry name" value="KS3_2"/>
    <property type="match status" value="5"/>
</dbReference>
<feature type="domain" description="Ketosynthase family 3 (KS3)" evidence="13">
    <location>
        <begin position="1575"/>
        <end position="2004"/>
    </location>
</feature>
<dbReference type="Pfam" id="PF22336">
    <property type="entry name" value="RhiE-like_linker"/>
    <property type="match status" value="3"/>
</dbReference>
<name>A0A1H6I2M0_MAGFU</name>
<dbReference type="SMART" id="SM00825">
    <property type="entry name" value="PKS_KS"/>
    <property type="match status" value="5"/>
</dbReference>
<feature type="domain" description="Ketosynthase family 3 (KS3)" evidence="13">
    <location>
        <begin position="178"/>
        <end position="612"/>
    </location>
</feature>
<dbReference type="Gene3D" id="3.30.559.30">
    <property type="entry name" value="Nonribosomal peptide synthetase, condensation domain"/>
    <property type="match status" value="1"/>
</dbReference>
<protein>
    <submittedName>
        <fullName evidence="15">Amino acid adenylation domain-containing protein</fullName>
    </submittedName>
</protein>
<keyword evidence="8" id="KW-0677">Repeat</keyword>
<dbReference type="InterPro" id="IPR001242">
    <property type="entry name" value="Condensation_dom"/>
</dbReference>
<dbReference type="PROSITE" id="PS00455">
    <property type="entry name" value="AMP_BINDING"/>
    <property type="match status" value="1"/>
</dbReference>
<dbReference type="Pfam" id="PF00975">
    <property type="entry name" value="Thioesterase"/>
    <property type="match status" value="1"/>
</dbReference>
<feature type="region of interest" description="Disordered" evidence="11">
    <location>
        <begin position="2178"/>
        <end position="2202"/>
    </location>
</feature>
<dbReference type="FunFam" id="3.40.47.10:FF:000019">
    <property type="entry name" value="Polyketide synthase type I"/>
    <property type="match status" value="3"/>
</dbReference>
<dbReference type="PANTHER" id="PTHR43775:SF37">
    <property type="entry name" value="SI:DKEY-61P9.11"/>
    <property type="match status" value="1"/>
</dbReference>
<feature type="active site" description="Proton donor; for dehydratase activity" evidence="10">
    <location>
        <position position="961"/>
    </location>
</feature>
<keyword evidence="16" id="KW-1185">Reference proteome</keyword>
<dbReference type="InterPro" id="IPR014030">
    <property type="entry name" value="Ketoacyl_synth_N"/>
</dbReference>
<feature type="domain" description="Carrier" evidence="12">
    <location>
        <begin position="1455"/>
        <end position="1529"/>
    </location>
</feature>
<dbReference type="GO" id="GO:0031177">
    <property type="term" value="F:phosphopantetheine binding"/>
    <property type="evidence" value="ECO:0007669"/>
    <property type="project" value="InterPro"/>
</dbReference>
<dbReference type="InterPro" id="IPR000873">
    <property type="entry name" value="AMP-dep_synth/lig_dom"/>
</dbReference>
<dbReference type="InterPro" id="IPR013968">
    <property type="entry name" value="PKS_KR"/>
</dbReference>
<dbReference type="InterPro" id="IPR036291">
    <property type="entry name" value="NAD(P)-bd_dom_sf"/>
</dbReference>
<evidence type="ECO:0000256" key="5">
    <source>
        <dbReference type="ARBA" id="ARBA00022490"/>
    </source>
</evidence>
<dbReference type="InterPro" id="IPR010071">
    <property type="entry name" value="AA_adenyl_dom"/>
</dbReference>
<dbReference type="CDD" id="cd00833">
    <property type="entry name" value="PKS"/>
    <property type="match status" value="5"/>
</dbReference>
<feature type="domain" description="PKS/mFAS DH" evidence="14">
    <location>
        <begin position="2895"/>
        <end position="3170"/>
    </location>
</feature>
<dbReference type="SMART" id="SM00823">
    <property type="entry name" value="PKS_PP"/>
    <property type="match status" value="7"/>
</dbReference>
<dbReference type="EMBL" id="FNWO01000008">
    <property type="protein sequence ID" value="SEH40710.1"/>
    <property type="molecule type" value="Genomic_DNA"/>
</dbReference>
<dbReference type="InterPro" id="IPR049900">
    <property type="entry name" value="PKS_mFAS_DH"/>
</dbReference>
<gene>
    <name evidence="15" type="ORF">SAMN04244559_02156</name>
</gene>
<dbReference type="SMART" id="SM00826">
    <property type="entry name" value="PKS_DH"/>
    <property type="match status" value="2"/>
</dbReference>
<evidence type="ECO:0000313" key="16">
    <source>
        <dbReference type="Proteomes" id="UP000182983"/>
    </source>
</evidence>
<feature type="domain" description="PKS/mFAS DH" evidence="14">
    <location>
        <begin position="774"/>
        <end position="1047"/>
    </location>
</feature>
<dbReference type="PROSITE" id="PS00606">
    <property type="entry name" value="KS3_1"/>
    <property type="match status" value="3"/>
</dbReference>
<dbReference type="InterPro" id="IPR020802">
    <property type="entry name" value="TesA-like"/>
</dbReference>